<evidence type="ECO:0000256" key="1">
    <source>
        <dbReference type="ARBA" id="ARBA00004123"/>
    </source>
</evidence>
<dbReference type="GO" id="GO:0016973">
    <property type="term" value="P:poly(A)+ mRNA export from nucleus"/>
    <property type="evidence" value="ECO:0007669"/>
    <property type="project" value="TreeGrafter"/>
</dbReference>
<evidence type="ECO:0000313" key="8">
    <source>
        <dbReference type="Proteomes" id="UP000636709"/>
    </source>
</evidence>
<proteinExistence type="inferred from homology"/>
<dbReference type="GO" id="GO:0000972">
    <property type="term" value="P:transcription-dependent tethering of RNA polymerase II gene DNA at nuclear periphery"/>
    <property type="evidence" value="ECO:0007669"/>
    <property type="project" value="TreeGrafter"/>
</dbReference>
<sequence>MFSPAIRKPHLLHRRDRDEASPSPPPAAPAHTPSPRGFAIPDRPTTGTPAPWTSSSLLARISTSKRTDRSGDSDQIQPVHVAEFPQVVRNAQASLLQKNFSGKNIFAGGIDKETSLAWMICGNELFIWNYLASVAKDCLVLEVPSSLIGHKDANPLPGIQWTVCIMRWHSSDASIRNSGEILHRKSSTGVILCNKRTQAVAYWPDIYAEFNRHLVLSSPGYGDVSASDSASDCFRFNSIIAAAVPGSIHKCIAIATEPTGALWLFQCSPEGIRREKVNGDTLGDGGADHSQKSNGGMSLAWLPSNVSAEGSDRKFFLLTNNEVQCWSISLLPENNIKKLGSQEIVGTDGDASIKKDIAGQKNIWLLDMQIDEHGKEFSILVATLCKDRVSGSNYTQYSLLTMLYNHNQKFSSEDSVVKVERFLEKKAPSQVIIPKARVEDEDSLFSMRLKTGGKPSGSVIILSGDGTATVAIYWRGSTRLYKFDLPWDAGKVLDASIIPSAEDRDEGAWVVLTEKAGIWAIPEKAVLVGGVEPPERSLSRKGSCNEAVVEEKRRTQVFSASVVPRRASSEAWSAGERQRPALTGIAQQAVVDEESEILLNRLFHDFIISGAVNEALHKLRAAGAFEKEGEMNIFVRTSKSIVNTLAKHWTTTREAEFLASTIVSSLVEKQQKHQKFLQFLVLSKCHEELTSKQRAATLTIMEHGEKLSGIIQLRELQNALIQQRSSTHLSPQLKTQSTGALWNLIQLVGEKARRNTVLLMDRENAEVFYSRVSDIEDLFYCLSHQLQYIISREEHPSVQVQRALEVATACITLVHAALHYRKEHKEWYPSPEGLITWNSHLLVRSGIWSLASFIMELLGESGAADMSMKSNLWSQLEGLTDILLEAYIGLLTAKFERGDEHGVLVQEYCERRDELLGSLYNLAKQIVEAKYQESRDGTDNPGLKESIFRGVISPILATAKRHEGYQTLWQICSDLNDSVLLRSLMHDSVGPHGGFSFFVFKELVNSRHYSKLLRLGEEFQEELASFLKDRSDLLWLHEIYLNQFSSASETLHTYALRGSPDEDASVTTSRKPLSFAERRRLLYLSKIAATAGKDMDYDLKVARIEADMRILKLQEEIVQHDPESAQVKYTTALLDPSELIEMCLKRDQDLSLKAFEVFASTSSSFRSSNRGLLEACWMNATNQDDWVKLSQVSTSEGWSDEVIQESLQGTVLFKASRICYSPDSLVYDGTFEDVLPVKKEDVHLRGLETKCLSVEEVLMQHKDFPDAGKLMMAAVIMGKELPYTAAEPVEMDT</sequence>
<comment type="caution">
    <text evidence="7">The sequence shown here is derived from an EMBL/GenBank/DDBJ whole genome shotgun (WGS) entry which is preliminary data.</text>
</comment>
<name>A0A835B6A3_9POAL</name>
<dbReference type="SUPFAM" id="SSF117289">
    <property type="entry name" value="Nucleoporin domain"/>
    <property type="match status" value="1"/>
</dbReference>
<dbReference type="Gene3D" id="2.130.10.10">
    <property type="entry name" value="YVTN repeat-like/Quinoprotein amine dehydrogenase"/>
    <property type="match status" value="1"/>
</dbReference>
<organism evidence="7 8">
    <name type="scientific">Digitaria exilis</name>
    <dbReference type="NCBI Taxonomy" id="1010633"/>
    <lineage>
        <taxon>Eukaryota</taxon>
        <taxon>Viridiplantae</taxon>
        <taxon>Streptophyta</taxon>
        <taxon>Embryophyta</taxon>
        <taxon>Tracheophyta</taxon>
        <taxon>Spermatophyta</taxon>
        <taxon>Magnoliopsida</taxon>
        <taxon>Liliopsida</taxon>
        <taxon>Poales</taxon>
        <taxon>Poaceae</taxon>
        <taxon>PACMAD clade</taxon>
        <taxon>Panicoideae</taxon>
        <taxon>Panicodae</taxon>
        <taxon>Paniceae</taxon>
        <taxon>Anthephorinae</taxon>
        <taxon>Digitaria</taxon>
    </lineage>
</organism>
<dbReference type="OrthoDB" id="103454at2759"/>
<dbReference type="PANTHER" id="PTHR13405:SF11">
    <property type="entry name" value="NUCLEAR PORE COMPLEX PROTEIN NUP133"/>
    <property type="match status" value="1"/>
</dbReference>
<comment type="similarity">
    <text evidence="2">Belongs to the nucleoporin Nup133 family.</text>
</comment>
<keyword evidence="3" id="KW-0813">Transport</keyword>
<dbReference type="PANTHER" id="PTHR13405">
    <property type="entry name" value="NUCLEAR PORE COMPLEX PROTEIN NUP133"/>
    <property type="match status" value="1"/>
</dbReference>
<reference evidence="7" key="1">
    <citation type="submission" date="2020-07" db="EMBL/GenBank/DDBJ databases">
        <title>Genome sequence and genetic diversity analysis of an under-domesticated orphan crop, white fonio (Digitaria exilis).</title>
        <authorList>
            <person name="Bennetzen J.L."/>
            <person name="Chen S."/>
            <person name="Ma X."/>
            <person name="Wang X."/>
            <person name="Yssel A.E.J."/>
            <person name="Chaluvadi S.R."/>
            <person name="Johnson M."/>
            <person name="Gangashetty P."/>
            <person name="Hamidou F."/>
            <person name="Sanogo M.D."/>
            <person name="Zwaenepoel A."/>
            <person name="Wallace J."/>
            <person name="Van De Peer Y."/>
            <person name="Van Deynze A."/>
        </authorList>
    </citation>
    <scope>NUCLEOTIDE SEQUENCE</scope>
    <source>
        <tissue evidence="7">Leaves</tissue>
    </source>
</reference>
<comment type="subcellular location">
    <subcellularLocation>
        <location evidence="1">Nucleus</location>
    </subcellularLocation>
</comment>
<feature type="compositionally biased region" description="Polar residues" evidence="5">
    <location>
        <begin position="45"/>
        <end position="57"/>
    </location>
</feature>
<keyword evidence="8" id="KW-1185">Reference proteome</keyword>
<dbReference type="GO" id="GO:0017056">
    <property type="term" value="F:structural constituent of nuclear pore"/>
    <property type="evidence" value="ECO:0007669"/>
    <property type="project" value="InterPro"/>
</dbReference>
<accession>A0A835B6A3</accession>
<keyword evidence="4" id="KW-0539">Nucleus</keyword>
<dbReference type="InterPro" id="IPR015943">
    <property type="entry name" value="WD40/YVTN_repeat-like_dom_sf"/>
</dbReference>
<dbReference type="InterPro" id="IPR014908">
    <property type="entry name" value="Nucleoporin_Nup133/Nup155_N"/>
</dbReference>
<dbReference type="InterPro" id="IPR037624">
    <property type="entry name" value="Nup133-like"/>
</dbReference>
<evidence type="ECO:0000256" key="3">
    <source>
        <dbReference type="ARBA" id="ARBA00022448"/>
    </source>
</evidence>
<dbReference type="GO" id="GO:0006606">
    <property type="term" value="P:protein import into nucleus"/>
    <property type="evidence" value="ECO:0007669"/>
    <property type="project" value="TreeGrafter"/>
</dbReference>
<dbReference type="EMBL" id="JACEFO010002202">
    <property type="protein sequence ID" value="KAF8673815.1"/>
    <property type="molecule type" value="Genomic_DNA"/>
</dbReference>
<evidence type="ECO:0000256" key="2">
    <source>
        <dbReference type="ARBA" id="ARBA00005569"/>
    </source>
</evidence>
<dbReference type="Proteomes" id="UP000636709">
    <property type="component" value="Unassembled WGS sequence"/>
</dbReference>
<feature type="domain" description="Nucleoporin Nup133/Nup155-like N-terminal" evidence="6">
    <location>
        <begin position="73"/>
        <end position="519"/>
    </location>
</feature>
<evidence type="ECO:0000313" key="7">
    <source>
        <dbReference type="EMBL" id="KAF8673815.1"/>
    </source>
</evidence>
<evidence type="ECO:0000256" key="4">
    <source>
        <dbReference type="ARBA" id="ARBA00023242"/>
    </source>
</evidence>
<evidence type="ECO:0000256" key="5">
    <source>
        <dbReference type="SAM" id="MobiDB-lite"/>
    </source>
</evidence>
<protein>
    <recommendedName>
        <fullName evidence="6">Nucleoporin Nup133/Nup155-like N-terminal domain-containing protein</fullName>
    </recommendedName>
</protein>
<dbReference type="GO" id="GO:0031080">
    <property type="term" value="C:nuclear pore outer ring"/>
    <property type="evidence" value="ECO:0007669"/>
    <property type="project" value="TreeGrafter"/>
</dbReference>
<dbReference type="Gene3D" id="1.20.58.1380">
    <property type="match status" value="1"/>
</dbReference>
<feature type="region of interest" description="Disordered" evidence="5">
    <location>
        <begin position="1"/>
        <end position="57"/>
    </location>
</feature>
<dbReference type="Pfam" id="PF08801">
    <property type="entry name" value="Nucleoporin_N"/>
    <property type="match status" value="1"/>
</dbReference>
<gene>
    <name evidence="7" type="ORF">HU200_048572</name>
</gene>
<evidence type="ECO:0000259" key="6">
    <source>
        <dbReference type="Pfam" id="PF08801"/>
    </source>
</evidence>